<sequence>MSDYSYFCGIDLAKNHFSLHAVDQNGKVILHKSVTRSKLLTTIANMPLMRIGVEACGGAHYWARTLNKLGHDARIMAVKYVVPYRTKGKNDLNDAVAICEAVQRPSTRFVPVKSPEQQAILSVHRPRRVVIEATGRLEMPFIFACDKAKLPYVIANPLHVKRFAGTIGRRAKNDRLDAALIAHFGEAIQPKLTQLKSENIRLMSDLVPRRNQLLSMQTMEKNRQQILPQSLASSIKPILTALKNQIAKVEEKISKLIDTCPEYQAKNEILQSMPGIGKIASASIISNVPELGFITNKQASSLIGVAPITRESGRLKGKRMIQGGRAQVRTVLCMAMMSAIQCNTVFKATYERLLAAGKPKKLAIVACMRKMVVILNSMLRDGVMWDKDSAKN</sequence>
<gene>
    <name evidence="4" type="ORF">F4W18_06735</name>
</gene>
<dbReference type="NCBIfam" id="NF033542">
    <property type="entry name" value="transpos_IS110"/>
    <property type="match status" value="1"/>
</dbReference>
<dbReference type="PANTHER" id="PTHR33055:SF13">
    <property type="entry name" value="TRANSPOSASE"/>
    <property type="match status" value="1"/>
</dbReference>
<evidence type="ECO:0000313" key="5">
    <source>
        <dbReference type="Proteomes" id="UP000322521"/>
    </source>
</evidence>
<dbReference type="RefSeq" id="WP_150330735.1">
    <property type="nucleotide sequence ID" value="NZ_VXJS01000003.1"/>
</dbReference>
<dbReference type="AlphaFoldDB" id="A0A5M9P3I0"/>
<protein>
    <submittedName>
        <fullName evidence="4">IS110 family transposase</fullName>
    </submittedName>
</protein>
<comment type="caution">
    <text evidence="4">The sequence shown here is derived from an EMBL/GenBank/DDBJ whole genome shotgun (WGS) entry which is preliminary data.</text>
</comment>
<dbReference type="EMBL" id="VXJS01000003">
    <property type="protein sequence ID" value="KAA8678431.1"/>
    <property type="molecule type" value="Genomic_DNA"/>
</dbReference>
<dbReference type="GO" id="GO:0004803">
    <property type="term" value="F:transposase activity"/>
    <property type="evidence" value="ECO:0007669"/>
    <property type="project" value="InterPro"/>
</dbReference>
<feature type="coiled-coil region" evidence="1">
    <location>
        <begin position="239"/>
        <end position="266"/>
    </location>
</feature>
<dbReference type="PANTHER" id="PTHR33055">
    <property type="entry name" value="TRANSPOSASE FOR INSERTION SEQUENCE ELEMENT IS1111A"/>
    <property type="match status" value="1"/>
</dbReference>
<feature type="domain" description="Transposase IS116/IS110/IS902 C-terminal" evidence="3">
    <location>
        <begin position="268"/>
        <end position="351"/>
    </location>
</feature>
<proteinExistence type="predicted"/>
<dbReference type="InterPro" id="IPR002525">
    <property type="entry name" value="Transp_IS110-like_N"/>
</dbReference>
<organism evidence="4 5">
    <name type="scientific">Vibrio gigantis</name>
    <dbReference type="NCBI Taxonomy" id="296199"/>
    <lineage>
        <taxon>Bacteria</taxon>
        <taxon>Pseudomonadati</taxon>
        <taxon>Pseudomonadota</taxon>
        <taxon>Gammaproteobacteria</taxon>
        <taxon>Vibrionales</taxon>
        <taxon>Vibrionaceae</taxon>
        <taxon>Vibrio</taxon>
    </lineage>
</organism>
<evidence type="ECO:0000259" key="3">
    <source>
        <dbReference type="Pfam" id="PF02371"/>
    </source>
</evidence>
<evidence type="ECO:0000259" key="2">
    <source>
        <dbReference type="Pfam" id="PF01548"/>
    </source>
</evidence>
<dbReference type="InterPro" id="IPR047650">
    <property type="entry name" value="Transpos_IS110"/>
</dbReference>
<name>A0A5M9P3I0_9VIBR</name>
<dbReference type="Pfam" id="PF02371">
    <property type="entry name" value="Transposase_20"/>
    <property type="match status" value="1"/>
</dbReference>
<evidence type="ECO:0000256" key="1">
    <source>
        <dbReference type="SAM" id="Coils"/>
    </source>
</evidence>
<keyword evidence="1" id="KW-0175">Coiled coil</keyword>
<dbReference type="InterPro" id="IPR003346">
    <property type="entry name" value="Transposase_20"/>
</dbReference>
<dbReference type="GO" id="GO:0006313">
    <property type="term" value="P:DNA transposition"/>
    <property type="evidence" value="ECO:0007669"/>
    <property type="project" value="InterPro"/>
</dbReference>
<dbReference type="GO" id="GO:0003677">
    <property type="term" value="F:DNA binding"/>
    <property type="evidence" value="ECO:0007669"/>
    <property type="project" value="InterPro"/>
</dbReference>
<evidence type="ECO:0000313" key="4">
    <source>
        <dbReference type="EMBL" id="KAA8678431.1"/>
    </source>
</evidence>
<dbReference type="Pfam" id="PF01548">
    <property type="entry name" value="DEDD_Tnp_IS110"/>
    <property type="match status" value="1"/>
</dbReference>
<feature type="domain" description="Transposase IS110-like N-terminal" evidence="2">
    <location>
        <begin position="124"/>
        <end position="223"/>
    </location>
</feature>
<reference evidence="4 5" key="1">
    <citation type="submission" date="2019-09" db="EMBL/GenBank/DDBJ databases">
        <title>Draft genome sequence of various Type strains from the CCUG.</title>
        <authorList>
            <person name="Pineiro-Iglesias B."/>
            <person name="Tunovic T."/>
            <person name="Unosson C."/>
            <person name="Inganas E."/>
            <person name="Ohlen M."/>
            <person name="Cardew S."/>
            <person name="Jensie-Markopoulos S."/>
            <person name="Salva-Serra F."/>
            <person name="Jaen-Luchoro D."/>
            <person name="Karlsson R."/>
            <person name="Svensson-Stadler L."/>
            <person name="Chun J."/>
            <person name="Moore E."/>
        </authorList>
    </citation>
    <scope>NUCLEOTIDE SEQUENCE [LARGE SCALE GENOMIC DNA]</scope>
    <source>
        <strain evidence="4 5">CCUG 56969T</strain>
    </source>
</reference>
<keyword evidence="5" id="KW-1185">Reference proteome</keyword>
<accession>A0A5M9P3I0</accession>
<dbReference type="Proteomes" id="UP000322521">
    <property type="component" value="Unassembled WGS sequence"/>
</dbReference>